<gene>
    <name evidence="2" type="ORF">MEDL_51238</name>
</gene>
<protein>
    <submittedName>
        <fullName evidence="2">Uncharacterized protein</fullName>
    </submittedName>
</protein>
<organism evidence="2 3">
    <name type="scientific">Mytilus edulis</name>
    <name type="common">Blue mussel</name>
    <dbReference type="NCBI Taxonomy" id="6550"/>
    <lineage>
        <taxon>Eukaryota</taxon>
        <taxon>Metazoa</taxon>
        <taxon>Spiralia</taxon>
        <taxon>Lophotrochozoa</taxon>
        <taxon>Mollusca</taxon>
        <taxon>Bivalvia</taxon>
        <taxon>Autobranchia</taxon>
        <taxon>Pteriomorphia</taxon>
        <taxon>Mytilida</taxon>
        <taxon>Mytiloidea</taxon>
        <taxon>Mytilidae</taxon>
        <taxon>Mytilinae</taxon>
        <taxon>Mytilus</taxon>
    </lineage>
</organism>
<dbReference type="EMBL" id="CAJPWZ010002493">
    <property type="protein sequence ID" value="CAG2238839.1"/>
    <property type="molecule type" value="Genomic_DNA"/>
</dbReference>
<reference evidence="2" key="1">
    <citation type="submission" date="2021-03" db="EMBL/GenBank/DDBJ databases">
        <authorList>
            <person name="Bekaert M."/>
        </authorList>
    </citation>
    <scope>NUCLEOTIDE SEQUENCE</scope>
</reference>
<proteinExistence type="predicted"/>
<dbReference type="AlphaFoldDB" id="A0A8S3U9F1"/>
<comment type="caution">
    <text evidence="2">The sequence shown here is derived from an EMBL/GenBank/DDBJ whole genome shotgun (WGS) entry which is preliminary data.</text>
</comment>
<name>A0A8S3U9F1_MYTED</name>
<dbReference type="Proteomes" id="UP000683360">
    <property type="component" value="Unassembled WGS sequence"/>
</dbReference>
<evidence type="ECO:0000313" key="2">
    <source>
        <dbReference type="EMBL" id="CAG2238839.1"/>
    </source>
</evidence>
<sequence length="164" mass="19023">MDATSVAFRKELISWESLFSDSNDKSKPSNKADSSRYQELFHQDTSESQAQNLFAQQEFYDKLQNRFTRSRTTDWATYKDISDAHLNQVCSENDGPLRQPENISFTFNTDGAPVFKSSKVSVWQLFMVINKLPYKLRMMKENMILAGLWFGDQKPSMSTFLSLF</sequence>
<evidence type="ECO:0000313" key="3">
    <source>
        <dbReference type="Proteomes" id="UP000683360"/>
    </source>
</evidence>
<keyword evidence="3" id="KW-1185">Reference proteome</keyword>
<evidence type="ECO:0000256" key="1">
    <source>
        <dbReference type="SAM" id="MobiDB-lite"/>
    </source>
</evidence>
<dbReference type="OrthoDB" id="10010998at2759"/>
<accession>A0A8S3U9F1</accession>
<feature type="region of interest" description="Disordered" evidence="1">
    <location>
        <begin position="21"/>
        <end position="41"/>
    </location>
</feature>